<dbReference type="InterPro" id="IPR036721">
    <property type="entry name" value="RCK_C_sf"/>
</dbReference>
<organism evidence="3 4">
    <name type="scientific">Tsukamurella tyrosinosolvens</name>
    <dbReference type="NCBI Taxonomy" id="57704"/>
    <lineage>
        <taxon>Bacteria</taxon>
        <taxon>Bacillati</taxon>
        <taxon>Actinomycetota</taxon>
        <taxon>Actinomycetes</taxon>
        <taxon>Mycobacteriales</taxon>
        <taxon>Tsukamurellaceae</taxon>
        <taxon>Tsukamurella</taxon>
    </lineage>
</organism>
<accession>A0A1H4XD74</accession>
<dbReference type="Pfam" id="PF02080">
    <property type="entry name" value="TrkA_C"/>
    <property type="match status" value="1"/>
</dbReference>
<dbReference type="Gene3D" id="3.40.50.720">
    <property type="entry name" value="NAD(P)-binding Rossmann-like Domain"/>
    <property type="match status" value="1"/>
</dbReference>
<reference evidence="4" key="1">
    <citation type="submission" date="2016-10" db="EMBL/GenBank/DDBJ databases">
        <authorList>
            <person name="Varghese N."/>
            <person name="Submissions S."/>
        </authorList>
    </citation>
    <scope>NUCLEOTIDE SEQUENCE [LARGE SCALE GENOMIC DNA]</scope>
    <source>
        <strain evidence="4">DSM 44234</strain>
    </source>
</reference>
<dbReference type="PROSITE" id="PS51201">
    <property type="entry name" value="RCK_N"/>
    <property type="match status" value="1"/>
</dbReference>
<dbReference type="GO" id="GO:0008324">
    <property type="term" value="F:monoatomic cation transmembrane transporter activity"/>
    <property type="evidence" value="ECO:0007669"/>
    <property type="project" value="InterPro"/>
</dbReference>
<dbReference type="PANTHER" id="PTHR43833:SF7">
    <property type="entry name" value="KTR SYSTEM POTASSIUM UPTAKE PROTEIN C"/>
    <property type="match status" value="1"/>
</dbReference>
<keyword evidence="4" id="KW-1185">Reference proteome</keyword>
<proteinExistence type="predicted"/>
<dbReference type="InterPro" id="IPR050721">
    <property type="entry name" value="Trk_Ktr_HKT_K-transport"/>
</dbReference>
<dbReference type="Pfam" id="PF02254">
    <property type="entry name" value="TrkA_N"/>
    <property type="match status" value="1"/>
</dbReference>
<sequence length="224" mass="24395">MAKSLKRTGMRIVVIGLGRFGASVARELIAQGAEVLGLDVDERRVQRISDDLTFAAVADSTDEEALKQLGVPDFAHAVVSIGSDLEAGILTTSLLSEFRIPNIWAKATSHQHRRILERVGAHHVVLPEHEMGERVAHLVTGGKMLDYVEFEQDYAMVKAHAPRSIVGKALKDSGVRHKYGITVVAIKHPGEDFTHADYDTVVQEGDVLIVAGRNEAVEAFADVN</sequence>
<feature type="domain" description="RCK N-terminal" evidence="1">
    <location>
        <begin position="9"/>
        <end position="126"/>
    </location>
</feature>
<dbReference type="PANTHER" id="PTHR43833">
    <property type="entry name" value="POTASSIUM CHANNEL PROTEIN 2-RELATED-RELATED"/>
    <property type="match status" value="1"/>
</dbReference>
<dbReference type="SUPFAM" id="SSF116726">
    <property type="entry name" value="TrkA C-terminal domain-like"/>
    <property type="match status" value="1"/>
</dbReference>
<name>A0A1H4XD74_TSUTY</name>
<protein>
    <submittedName>
        <fullName evidence="3">Trk system potassium uptake protein TrkA</fullName>
    </submittedName>
</protein>
<dbReference type="InterPro" id="IPR006037">
    <property type="entry name" value="RCK_C"/>
</dbReference>
<dbReference type="Proteomes" id="UP000182241">
    <property type="component" value="Unassembled WGS sequence"/>
</dbReference>
<dbReference type="InterPro" id="IPR036291">
    <property type="entry name" value="NAD(P)-bd_dom_sf"/>
</dbReference>
<dbReference type="GO" id="GO:0006813">
    <property type="term" value="P:potassium ion transport"/>
    <property type="evidence" value="ECO:0007669"/>
    <property type="project" value="InterPro"/>
</dbReference>
<dbReference type="Gene3D" id="3.30.70.1450">
    <property type="entry name" value="Regulator of K+ conductance, C-terminal domain"/>
    <property type="match status" value="1"/>
</dbReference>
<dbReference type="PROSITE" id="PS51202">
    <property type="entry name" value="RCK_C"/>
    <property type="match status" value="1"/>
</dbReference>
<dbReference type="STRING" id="57704.SAMN04489793_3785"/>
<evidence type="ECO:0000259" key="1">
    <source>
        <dbReference type="PROSITE" id="PS51201"/>
    </source>
</evidence>
<dbReference type="AlphaFoldDB" id="A0A1H4XD74"/>
<dbReference type="InterPro" id="IPR003148">
    <property type="entry name" value="RCK_N"/>
</dbReference>
<evidence type="ECO:0000313" key="4">
    <source>
        <dbReference type="Proteomes" id="UP000182241"/>
    </source>
</evidence>
<dbReference type="SUPFAM" id="SSF51735">
    <property type="entry name" value="NAD(P)-binding Rossmann-fold domains"/>
    <property type="match status" value="1"/>
</dbReference>
<evidence type="ECO:0000259" key="2">
    <source>
        <dbReference type="PROSITE" id="PS51202"/>
    </source>
</evidence>
<feature type="domain" description="RCK C-terminal" evidence="2">
    <location>
        <begin position="142"/>
        <end position="224"/>
    </location>
</feature>
<dbReference type="EMBL" id="FNSA01000003">
    <property type="protein sequence ID" value="SED03583.1"/>
    <property type="molecule type" value="Genomic_DNA"/>
</dbReference>
<evidence type="ECO:0000313" key="3">
    <source>
        <dbReference type="EMBL" id="SED03583.1"/>
    </source>
</evidence>
<gene>
    <name evidence="3" type="ORF">SAMN04489793_3785</name>
</gene>